<dbReference type="Proteomes" id="UP001497457">
    <property type="component" value="Chromosome 19rd"/>
</dbReference>
<proteinExistence type="predicted"/>
<sequence length="110" mass="12304">MSNMLVLDLYNMMVAGNSSSSHHENENDYQELVPRMSTIKPAYRWAIRGFFIVCAIMIATGNITAEEDISVKIVVVIVMVLLVWFIFVATADALVYRVQQGAESAQESMV</sequence>
<evidence type="ECO:0000313" key="3">
    <source>
        <dbReference type="Proteomes" id="UP001497457"/>
    </source>
</evidence>
<protein>
    <submittedName>
        <fullName evidence="2">Uncharacterized protein</fullName>
    </submittedName>
</protein>
<dbReference type="EMBL" id="OZ075129">
    <property type="protein sequence ID" value="CAL4960011.1"/>
    <property type="molecule type" value="Genomic_DNA"/>
</dbReference>
<feature type="transmembrane region" description="Helical" evidence="1">
    <location>
        <begin position="69"/>
        <end position="89"/>
    </location>
</feature>
<keyword evidence="1" id="KW-0472">Membrane</keyword>
<dbReference type="AlphaFoldDB" id="A0ABC8ZDN8"/>
<accession>A0ABC8ZDN8</accession>
<keyword evidence="1" id="KW-0812">Transmembrane</keyword>
<name>A0ABC8ZDN8_9POAL</name>
<evidence type="ECO:0000313" key="2">
    <source>
        <dbReference type="EMBL" id="CAL4960011.1"/>
    </source>
</evidence>
<keyword evidence="3" id="KW-1185">Reference proteome</keyword>
<organism evidence="2 3">
    <name type="scientific">Urochloa decumbens</name>
    <dbReference type="NCBI Taxonomy" id="240449"/>
    <lineage>
        <taxon>Eukaryota</taxon>
        <taxon>Viridiplantae</taxon>
        <taxon>Streptophyta</taxon>
        <taxon>Embryophyta</taxon>
        <taxon>Tracheophyta</taxon>
        <taxon>Spermatophyta</taxon>
        <taxon>Magnoliopsida</taxon>
        <taxon>Liliopsida</taxon>
        <taxon>Poales</taxon>
        <taxon>Poaceae</taxon>
        <taxon>PACMAD clade</taxon>
        <taxon>Panicoideae</taxon>
        <taxon>Panicodae</taxon>
        <taxon>Paniceae</taxon>
        <taxon>Melinidinae</taxon>
        <taxon>Urochloa</taxon>
    </lineage>
</organism>
<evidence type="ECO:0000256" key="1">
    <source>
        <dbReference type="SAM" id="Phobius"/>
    </source>
</evidence>
<gene>
    <name evidence="2" type="ORF">URODEC1_LOCUS44145</name>
</gene>
<reference evidence="2" key="1">
    <citation type="submission" date="2024-10" db="EMBL/GenBank/DDBJ databases">
        <authorList>
            <person name="Ryan C."/>
        </authorList>
    </citation>
    <scope>NUCLEOTIDE SEQUENCE [LARGE SCALE GENOMIC DNA]</scope>
</reference>
<feature type="transmembrane region" description="Helical" evidence="1">
    <location>
        <begin position="45"/>
        <end position="63"/>
    </location>
</feature>
<keyword evidence="1" id="KW-1133">Transmembrane helix</keyword>